<dbReference type="Proteomes" id="UP000734854">
    <property type="component" value="Unassembled WGS sequence"/>
</dbReference>
<dbReference type="InterPro" id="IPR044788">
    <property type="entry name" value="X8_dom_prot"/>
</dbReference>
<keyword evidence="4" id="KW-1185">Reference proteome</keyword>
<dbReference type="EMBL" id="JACMSC010000012">
    <property type="protein sequence ID" value="KAG6498359.1"/>
    <property type="molecule type" value="Genomic_DNA"/>
</dbReference>
<dbReference type="Gene3D" id="1.20.58.1040">
    <property type="match status" value="1"/>
</dbReference>
<evidence type="ECO:0000313" key="3">
    <source>
        <dbReference type="EMBL" id="KAG6498359.1"/>
    </source>
</evidence>
<reference evidence="3 4" key="1">
    <citation type="submission" date="2020-08" db="EMBL/GenBank/DDBJ databases">
        <title>Plant Genome Project.</title>
        <authorList>
            <person name="Zhang R.-G."/>
        </authorList>
    </citation>
    <scope>NUCLEOTIDE SEQUENCE [LARGE SCALE GENOMIC DNA]</scope>
    <source>
        <tissue evidence="3">Rhizome</tissue>
    </source>
</reference>
<evidence type="ECO:0000256" key="1">
    <source>
        <dbReference type="ARBA" id="ARBA00022729"/>
    </source>
</evidence>
<sequence>MKEKLCCTSLATLASLRSFPVEGRGHRTGRESFAVRGCGECRGENVELRFVALRVAEHRERRQATLASLRSFVAERTASRRSFAAERTASRRGRLKSGSRQPLSKLLRRALAALLQPSSRSTSPPRRGWWISRSGKFKFKFVAIVSEDCDLFLLTPFFFSDAVLQKTLDYTCGAGADCSTVLQNGACYNPNTVKAHCYYATNSYFQSNGEAQGACDCFGTATRSTTDPSQLLCLFLHSIKLFCVNLTLLSFRLQWLHIPPSSSSQNHRFFVGQFAFPSLLSILIF</sequence>
<evidence type="ECO:0000259" key="2">
    <source>
        <dbReference type="SMART" id="SM00768"/>
    </source>
</evidence>
<comment type="caution">
    <text evidence="3">The sequence shown here is derived from an EMBL/GenBank/DDBJ whole genome shotgun (WGS) entry which is preliminary data.</text>
</comment>
<protein>
    <recommendedName>
        <fullName evidence="2">X8 domain-containing protein</fullName>
    </recommendedName>
</protein>
<keyword evidence="1" id="KW-0732">Signal</keyword>
<accession>A0A8J5G598</accession>
<dbReference type="AlphaFoldDB" id="A0A8J5G598"/>
<name>A0A8J5G598_ZINOF</name>
<dbReference type="GO" id="GO:0009506">
    <property type="term" value="C:plasmodesma"/>
    <property type="evidence" value="ECO:0007669"/>
    <property type="project" value="UniProtKB-ARBA"/>
</dbReference>
<dbReference type="Pfam" id="PF07983">
    <property type="entry name" value="X8"/>
    <property type="match status" value="1"/>
</dbReference>
<organism evidence="3 4">
    <name type="scientific">Zingiber officinale</name>
    <name type="common">Ginger</name>
    <name type="synonym">Amomum zingiber</name>
    <dbReference type="NCBI Taxonomy" id="94328"/>
    <lineage>
        <taxon>Eukaryota</taxon>
        <taxon>Viridiplantae</taxon>
        <taxon>Streptophyta</taxon>
        <taxon>Embryophyta</taxon>
        <taxon>Tracheophyta</taxon>
        <taxon>Spermatophyta</taxon>
        <taxon>Magnoliopsida</taxon>
        <taxon>Liliopsida</taxon>
        <taxon>Zingiberales</taxon>
        <taxon>Zingiberaceae</taxon>
        <taxon>Zingiber</taxon>
    </lineage>
</organism>
<feature type="domain" description="X8" evidence="2">
    <location>
        <begin position="160"/>
        <end position="235"/>
    </location>
</feature>
<dbReference type="PANTHER" id="PTHR31044">
    <property type="entry name" value="BETA-1,3 GLUCANASE"/>
    <property type="match status" value="1"/>
</dbReference>
<proteinExistence type="predicted"/>
<dbReference type="SMART" id="SM00768">
    <property type="entry name" value="X8"/>
    <property type="match status" value="1"/>
</dbReference>
<gene>
    <name evidence="3" type="ORF">ZIOFF_046271</name>
</gene>
<evidence type="ECO:0000313" key="4">
    <source>
        <dbReference type="Proteomes" id="UP000734854"/>
    </source>
</evidence>
<dbReference type="InterPro" id="IPR012946">
    <property type="entry name" value="X8"/>
</dbReference>
<dbReference type="PANTHER" id="PTHR31044:SF25">
    <property type="entry name" value="PLASMODESMATA CALLOSE-BINDING PROTEIN 3"/>
    <property type="match status" value="1"/>
</dbReference>